<accession>A0A0K2U4S6</accession>
<reference evidence="1" key="1">
    <citation type="submission" date="2014-05" db="EMBL/GenBank/DDBJ databases">
        <authorList>
            <person name="Chronopoulou M."/>
        </authorList>
    </citation>
    <scope>NUCLEOTIDE SEQUENCE</scope>
    <source>
        <tissue evidence="1">Whole organism</tissue>
    </source>
</reference>
<protein>
    <submittedName>
        <fullName evidence="1">Uncharacterized protein</fullName>
    </submittedName>
</protein>
<organism evidence="1">
    <name type="scientific">Lepeophtheirus salmonis</name>
    <name type="common">Salmon louse</name>
    <name type="synonym">Caligus salmonis</name>
    <dbReference type="NCBI Taxonomy" id="72036"/>
    <lineage>
        <taxon>Eukaryota</taxon>
        <taxon>Metazoa</taxon>
        <taxon>Ecdysozoa</taxon>
        <taxon>Arthropoda</taxon>
        <taxon>Crustacea</taxon>
        <taxon>Multicrustacea</taxon>
        <taxon>Hexanauplia</taxon>
        <taxon>Copepoda</taxon>
        <taxon>Siphonostomatoida</taxon>
        <taxon>Caligidae</taxon>
        <taxon>Lepeophtheirus</taxon>
    </lineage>
</organism>
<name>A0A0K2U4S6_LEPSM</name>
<dbReference type="AlphaFoldDB" id="A0A0K2U4S6"/>
<sequence>MHIGPRRSLEIKVLEE</sequence>
<dbReference type="EMBL" id="HACA01015862">
    <property type="protein sequence ID" value="CDW33223.1"/>
    <property type="molecule type" value="Transcribed_RNA"/>
</dbReference>
<proteinExistence type="predicted"/>
<evidence type="ECO:0000313" key="1">
    <source>
        <dbReference type="EMBL" id="CDW33223.1"/>
    </source>
</evidence>